<evidence type="ECO:0000313" key="3">
    <source>
        <dbReference type="Proteomes" id="UP000504638"/>
    </source>
</evidence>
<sequence>MIAMLLLFLYSLFTHFPAPKTLTAPSLMNVLTRDRERQSHPLITDHLAGWAANQSPMSLIIIDGPCQLPSPQQIPINPICSPSRLQLVTSDKLVSRKES</sequence>
<evidence type="ECO:0000313" key="2">
    <source>
        <dbReference type="EMBL" id="KAF1810739.1"/>
    </source>
</evidence>
<dbReference type="Proteomes" id="UP000504638">
    <property type="component" value="Unplaced"/>
</dbReference>
<name>A0A6G1FYV5_9PEZI</name>
<evidence type="ECO:0000256" key="1">
    <source>
        <dbReference type="SAM" id="SignalP"/>
    </source>
</evidence>
<feature type="chain" id="PRO_5044631681" evidence="1">
    <location>
        <begin position="24"/>
        <end position="99"/>
    </location>
</feature>
<gene>
    <name evidence="2 4" type="ORF">P152DRAFT_81871</name>
</gene>
<organism evidence="2">
    <name type="scientific">Eremomyces bilateralis CBS 781.70</name>
    <dbReference type="NCBI Taxonomy" id="1392243"/>
    <lineage>
        <taxon>Eukaryota</taxon>
        <taxon>Fungi</taxon>
        <taxon>Dikarya</taxon>
        <taxon>Ascomycota</taxon>
        <taxon>Pezizomycotina</taxon>
        <taxon>Dothideomycetes</taxon>
        <taxon>Dothideomycetes incertae sedis</taxon>
        <taxon>Eremomycetales</taxon>
        <taxon>Eremomycetaceae</taxon>
        <taxon>Eremomyces</taxon>
    </lineage>
</organism>
<accession>A0A6G1FYV5</accession>
<protein>
    <submittedName>
        <fullName evidence="2 4">Uncharacterized protein</fullName>
    </submittedName>
</protein>
<feature type="signal peptide" evidence="1">
    <location>
        <begin position="1"/>
        <end position="23"/>
    </location>
</feature>
<reference evidence="2 4" key="1">
    <citation type="submission" date="2020-01" db="EMBL/GenBank/DDBJ databases">
        <authorList>
            <consortium name="DOE Joint Genome Institute"/>
            <person name="Haridas S."/>
            <person name="Albert R."/>
            <person name="Binder M."/>
            <person name="Bloem J."/>
            <person name="Labutti K."/>
            <person name="Salamov A."/>
            <person name="Andreopoulos B."/>
            <person name="Baker S.E."/>
            <person name="Barry K."/>
            <person name="Bills G."/>
            <person name="Bluhm B.H."/>
            <person name="Cannon C."/>
            <person name="Castanera R."/>
            <person name="Culley D.E."/>
            <person name="Daum C."/>
            <person name="Ezra D."/>
            <person name="Gonzalez J.B."/>
            <person name="Henrissat B."/>
            <person name="Kuo A."/>
            <person name="Liang C."/>
            <person name="Lipzen A."/>
            <person name="Lutzoni F."/>
            <person name="Magnuson J."/>
            <person name="Mondo S."/>
            <person name="Nolan M."/>
            <person name="Ohm R."/>
            <person name="Pangilinan J."/>
            <person name="Park H.-J."/>
            <person name="Ramirez L."/>
            <person name="Alfaro M."/>
            <person name="Sun H."/>
            <person name="Tritt A."/>
            <person name="Yoshinaga Y."/>
            <person name="Zwiers L.-H."/>
            <person name="Turgeon B.G."/>
            <person name="Goodwin S.B."/>
            <person name="Spatafora J.W."/>
            <person name="Crous P.W."/>
            <person name="Grigoriev I.V."/>
        </authorList>
    </citation>
    <scope>NUCLEOTIDE SEQUENCE</scope>
    <source>
        <strain evidence="2 4">CBS 781.70</strain>
    </source>
</reference>
<evidence type="ECO:0000313" key="4">
    <source>
        <dbReference type="RefSeq" id="XP_033532370.1"/>
    </source>
</evidence>
<reference evidence="4" key="3">
    <citation type="submission" date="2025-04" db="UniProtKB">
        <authorList>
            <consortium name="RefSeq"/>
        </authorList>
    </citation>
    <scope>IDENTIFICATION</scope>
    <source>
        <strain evidence="4">CBS 781.70</strain>
    </source>
</reference>
<reference evidence="4" key="2">
    <citation type="submission" date="2020-04" db="EMBL/GenBank/DDBJ databases">
        <authorList>
            <consortium name="NCBI Genome Project"/>
        </authorList>
    </citation>
    <scope>NUCLEOTIDE SEQUENCE</scope>
    <source>
        <strain evidence="4">CBS 781.70</strain>
    </source>
</reference>
<dbReference type="EMBL" id="ML975164">
    <property type="protein sequence ID" value="KAF1810739.1"/>
    <property type="molecule type" value="Genomic_DNA"/>
</dbReference>
<proteinExistence type="predicted"/>
<keyword evidence="1" id="KW-0732">Signal</keyword>
<dbReference type="GeneID" id="54423839"/>
<dbReference type="AlphaFoldDB" id="A0A6G1FYV5"/>
<dbReference type="RefSeq" id="XP_033532370.1">
    <property type="nucleotide sequence ID" value="XM_033683269.1"/>
</dbReference>
<keyword evidence="3" id="KW-1185">Reference proteome</keyword>